<keyword evidence="4" id="KW-0378">Hydrolase</keyword>
<evidence type="ECO:0000256" key="3">
    <source>
        <dbReference type="ARBA" id="ARBA00022670"/>
    </source>
</evidence>
<keyword evidence="5" id="KW-0720">Serine protease</keyword>
<dbReference type="PANTHER" id="PTHR24264:SF65">
    <property type="entry name" value="SRCR DOMAIN-CONTAINING PROTEIN"/>
    <property type="match status" value="1"/>
</dbReference>
<name>A0A8J2L6E3_9HEXA</name>
<dbReference type="InterPro" id="IPR001254">
    <property type="entry name" value="Trypsin_dom"/>
</dbReference>
<dbReference type="EMBL" id="CAJVCH010549402">
    <property type="protein sequence ID" value="CAG7828932.1"/>
    <property type="molecule type" value="Genomic_DNA"/>
</dbReference>
<evidence type="ECO:0000256" key="1">
    <source>
        <dbReference type="ARBA" id="ARBA00004613"/>
    </source>
</evidence>
<dbReference type="GO" id="GO:0006508">
    <property type="term" value="P:proteolysis"/>
    <property type="evidence" value="ECO:0007669"/>
    <property type="project" value="UniProtKB-KW"/>
</dbReference>
<evidence type="ECO:0000256" key="5">
    <source>
        <dbReference type="ARBA" id="ARBA00022825"/>
    </source>
</evidence>
<evidence type="ECO:0000256" key="2">
    <source>
        <dbReference type="ARBA" id="ARBA00022525"/>
    </source>
</evidence>
<dbReference type="SMART" id="SM00020">
    <property type="entry name" value="Tryp_SPc"/>
    <property type="match status" value="1"/>
</dbReference>
<keyword evidence="2" id="KW-0964">Secreted</keyword>
<dbReference type="Pfam" id="PF00089">
    <property type="entry name" value="Trypsin"/>
    <property type="match status" value="1"/>
</dbReference>
<dbReference type="FunFam" id="2.40.10.10:FF:000002">
    <property type="entry name" value="Transmembrane protease serine"/>
    <property type="match status" value="1"/>
</dbReference>
<protein>
    <recommendedName>
        <fullName evidence="8">Peptidase S1 domain-containing protein</fullName>
    </recommendedName>
</protein>
<evidence type="ECO:0000256" key="6">
    <source>
        <dbReference type="ARBA" id="ARBA00023157"/>
    </source>
</evidence>
<dbReference type="Proteomes" id="UP000708208">
    <property type="component" value="Unassembled WGS sequence"/>
</dbReference>
<sequence>GTVAGWGYNGTHSGVRTNELHKLTIPILSHEDCVQTLHFNNIKPNMLCAGDLNGGRDACYSDSGGPLIVTFGNKNVVVGIVAWGRGCGRKNLPGVYTRVSSNFDN</sequence>
<reference evidence="9" key="1">
    <citation type="submission" date="2021-06" db="EMBL/GenBank/DDBJ databases">
        <authorList>
            <person name="Hodson N. C."/>
            <person name="Mongue J. A."/>
            <person name="Jaron S. K."/>
        </authorList>
    </citation>
    <scope>NUCLEOTIDE SEQUENCE</scope>
</reference>
<keyword evidence="10" id="KW-1185">Reference proteome</keyword>
<evidence type="ECO:0000313" key="10">
    <source>
        <dbReference type="Proteomes" id="UP000708208"/>
    </source>
</evidence>
<evidence type="ECO:0000256" key="4">
    <source>
        <dbReference type="ARBA" id="ARBA00022801"/>
    </source>
</evidence>
<comment type="caution">
    <text evidence="9">The sequence shown here is derived from an EMBL/GenBank/DDBJ whole genome shotgun (WGS) entry which is preliminary data.</text>
</comment>
<keyword evidence="3" id="KW-0645">Protease</keyword>
<keyword evidence="6" id="KW-1015">Disulfide bond</keyword>
<evidence type="ECO:0000259" key="8">
    <source>
        <dbReference type="PROSITE" id="PS50240"/>
    </source>
</evidence>
<dbReference type="GO" id="GO:0005615">
    <property type="term" value="C:extracellular space"/>
    <property type="evidence" value="ECO:0007669"/>
    <property type="project" value="TreeGrafter"/>
</dbReference>
<dbReference type="AlphaFoldDB" id="A0A8J2L6E3"/>
<evidence type="ECO:0000313" key="9">
    <source>
        <dbReference type="EMBL" id="CAG7828932.1"/>
    </source>
</evidence>
<dbReference type="PANTHER" id="PTHR24264">
    <property type="entry name" value="TRYPSIN-RELATED"/>
    <property type="match status" value="1"/>
</dbReference>
<dbReference type="InterPro" id="IPR050127">
    <property type="entry name" value="Serine_Proteases_S1"/>
</dbReference>
<proteinExistence type="inferred from homology"/>
<comment type="subcellular location">
    <subcellularLocation>
        <location evidence="1">Secreted</location>
    </subcellularLocation>
</comment>
<dbReference type="GO" id="GO:0004252">
    <property type="term" value="F:serine-type endopeptidase activity"/>
    <property type="evidence" value="ECO:0007669"/>
    <property type="project" value="InterPro"/>
</dbReference>
<comment type="similarity">
    <text evidence="7">Belongs to the peptidase S1 family. CLIP subfamily.</text>
</comment>
<feature type="non-terminal residue" evidence="9">
    <location>
        <position position="105"/>
    </location>
</feature>
<dbReference type="OrthoDB" id="546450at2759"/>
<feature type="domain" description="Peptidase S1" evidence="8">
    <location>
        <begin position="1"/>
        <end position="105"/>
    </location>
</feature>
<organism evidence="9 10">
    <name type="scientific">Allacma fusca</name>
    <dbReference type="NCBI Taxonomy" id="39272"/>
    <lineage>
        <taxon>Eukaryota</taxon>
        <taxon>Metazoa</taxon>
        <taxon>Ecdysozoa</taxon>
        <taxon>Arthropoda</taxon>
        <taxon>Hexapoda</taxon>
        <taxon>Collembola</taxon>
        <taxon>Symphypleona</taxon>
        <taxon>Sminthuridae</taxon>
        <taxon>Allacma</taxon>
    </lineage>
</organism>
<accession>A0A8J2L6E3</accession>
<dbReference type="CDD" id="cd00190">
    <property type="entry name" value="Tryp_SPc"/>
    <property type="match status" value="1"/>
</dbReference>
<gene>
    <name evidence="9" type="ORF">AFUS01_LOCUS38825</name>
</gene>
<dbReference type="PROSITE" id="PS50240">
    <property type="entry name" value="TRYPSIN_DOM"/>
    <property type="match status" value="1"/>
</dbReference>
<evidence type="ECO:0000256" key="7">
    <source>
        <dbReference type="ARBA" id="ARBA00024195"/>
    </source>
</evidence>